<feature type="binding site" evidence="14">
    <location>
        <position position="373"/>
    </location>
    <ligand>
        <name>K(+)</name>
        <dbReference type="ChEBI" id="CHEBI:29103"/>
    </ligand>
</feature>
<dbReference type="InterPro" id="IPR011611">
    <property type="entry name" value="PfkB_dom"/>
</dbReference>
<evidence type="ECO:0000256" key="10">
    <source>
        <dbReference type="ARBA" id="ARBA00022958"/>
    </source>
</evidence>
<organism evidence="16 17">
    <name type="scientific">Proteus penneri</name>
    <dbReference type="NCBI Taxonomy" id="102862"/>
    <lineage>
        <taxon>Bacteria</taxon>
        <taxon>Pseudomonadati</taxon>
        <taxon>Pseudomonadota</taxon>
        <taxon>Gammaproteobacteria</taxon>
        <taxon>Enterobacterales</taxon>
        <taxon>Morganellaceae</taxon>
        <taxon>Proteus</taxon>
    </lineage>
</organism>
<dbReference type="InterPro" id="IPR002139">
    <property type="entry name" value="Ribo/fructo_kinase"/>
</dbReference>
<dbReference type="GO" id="GO:0005524">
    <property type="term" value="F:ATP binding"/>
    <property type="evidence" value="ECO:0007669"/>
    <property type="project" value="UniProtKB-UniRule"/>
</dbReference>
<evidence type="ECO:0000256" key="4">
    <source>
        <dbReference type="ARBA" id="ARBA00022679"/>
    </source>
</evidence>
<comment type="cofactor">
    <cofactor evidence="14">
        <name>Mg(2+)</name>
        <dbReference type="ChEBI" id="CHEBI:18420"/>
    </cofactor>
    <text evidence="14">Requires a divalent cation, most likely magnesium in vivo, as an electrophilic catalyst to aid phosphoryl group transfer. It is the chelate of the metal and the nucleotide that is the actual substrate.</text>
</comment>
<dbReference type="PANTHER" id="PTHR10584">
    <property type="entry name" value="SUGAR KINASE"/>
    <property type="match status" value="1"/>
</dbReference>
<dbReference type="Proteomes" id="UP000183920">
    <property type="component" value="Unassembled WGS sequence"/>
</dbReference>
<feature type="domain" description="HTH deoR-type" evidence="15">
    <location>
        <begin position="2"/>
        <end position="57"/>
    </location>
</feature>
<feature type="active site" description="Proton acceptor" evidence="14">
    <location>
        <position position="343"/>
    </location>
</feature>
<evidence type="ECO:0000313" key="17">
    <source>
        <dbReference type="Proteomes" id="UP000183920"/>
    </source>
</evidence>
<feature type="binding site" evidence="14">
    <location>
        <position position="376"/>
    </location>
    <ligand>
        <name>K(+)</name>
        <dbReference type="ChEBI" id="CHEBI:29103"/>
    </ligand>
</feature>
<dbReference type="AlphaFoldDB" id="A0A0G4QAW1"/>
<evidence type="ECO:0000256" key="3">
    <source>
        <dbReference type="ARBA" id="ARBA00016943"/>
    </source>
</evidence>
<dbReference type="SMART" id="SM00420">
    <property type="entry name" value="HTH_DEOR"/>
    <property type="match status" value="1"/>
</dbReference>
<gene>
    <name evidence="16" type="primary">rbsK_3</name>
    <name evidence="14" type="synonym">rbsK</name>
    <name evidence="16" type="ORF">BN1804_02276</name>
</gene>
<dbReference type="PANTHER" id="PTHR10584:SF166">
    <property type="entry name" value="RIBOKINASE"/>
    <property type="match status" value="1"/>
</dbReference>
<dbReference type="EC" id="2.7.1.15" evidence="2 14"/>
<dbReference type="InterPro" id="IPR029056">
    <property type="entry name" value="Ribokinase-like"/>
</dbReference>
<dbReference type="GO" id="GO:0019303">
    <property type="term" value="P:D-ribose catabolic process"/>
    <property type="evidence" value="ECO:0007669"/>
    <property type="project" value="UniProtKB-UniRule"/>
</dbReference>
<protein>
    <recommendedName>
        <fullName evidence="3 14">Ribokinase</fullName>
        <shortName evidence="14">RK</shortName>
        <ecNumber evidence="2 14">2.7.1.15</ecNumber>
    </recommendedName>
</protein>
<dbReference type="Gene3D" id="1.10.10.10">
    <property type="entry name" value="Winged helix-like DNA-binding domain superfamily/Winged helix DNA-binding domain"/>
    <property type="match status" value="1"/>
</dbReference>
<evidence type="ECO:0000256" key="2">
    <source>
        <dbReference type="ARBA" id="ARBA00012035"/>
    </source>
</evidence>
<keyword evidence="5 14" id="KW-0479">Metal-binding</keyword>
<dbReference type="InterPro" id="IPR011877">
    <property type="entry name" value="Ribokinase"/>
</dbReference>
<dbReference type="UniPathway" id="UPA00916">
    <property type="reaction ID" value="UER00889"/>
</dbReference>
<feature type="binding site" evidence="14">
    <location>
        <begin position="101"/>
        <end position="103"/>
    </location>
    <ligand>
        <name>substrate</name>
    </ligand>
</feature>
<keyword evidence="9 14" id="KW-0460">Magnesium</keyword>
<dbReference type="EMBL" id="CVRY01000004">
    <property type="protein sequence ID" value="CRL63020.1"/>
    <property type="molecule type" value="Genomic_DNA"/>
</dbReference>
<keyword evidence="11" id="KW-0805">Transcription regulation</keyword>
<dbReference type="PRINTS" id="PR00990">
    <property type="entry name" value="RIBOKINASE"/>
</dbReference>
<reference evidence="17" key="1">
    <citation type="submission" date="2015-06" db="EMBL/GenBank/DDBJ databases">
        <authorList>
            <person name="Urmite Genomes"/>
        </authorList>
    </citation>
    <scope>NUCLEOTIDE SEQUENCE [LARGE SCALE GENOMIC DNA]</scope>
    <source>
        <strain evidence="17">CSUR P1867</strain>
    </source>
</reference>
<feature type="binding site" evidence="14">
    <location>
        <position position="343"/>
    </location>
    <ligand>
        <name>substrate</name>
    </ligand>
</feature>
<feature type="binding site" evidence="14">
    <location>
        <position position="339"/>
    </location>
    <ligand>
        <name>K(+)</name>
        <dbReference type="ChEBI" id="CHEBI:29103"/>
    </ligand>
</feature>
<dbReference type="InterPro" id="IPR036388">
    <property type="entry name" value="WH-like_DNA-bd_sf"/>
</dbReference>
<accession>A0A0G4QAW1</accession>
<evidence type="ECO:0000256" key="14">
    <source>
        <dbReference type="HAMAP-Rule" id="MF_01987"/>
    </source>
</evidence>
<comment type="subcellular location">
    <subcellularLocation>
        <location evidence="14">Cytoplasm</location>
    </subcellularLocation>
</comment>
<evidence type="ECO:0000256" key="5">
    <source>
        <dbReference type="ARBA" id="ARBA00022723"/>
    </source>
</evidence>
<dbReference type="CDD" id="cd01174">
    <property type="entry name" value="ribokinase"/>
    <property type="match status" value="1"/>
</dbReference>
<evidence type="ECO:0000313" key="16">
    <source>
        <dbReference type="EMBL" id="CRL63020.1"/>
    </source>
</evidence>
<keyword evidence="4 14" id="KW-0808">Transferase</keyword>
<keyword evidence="8 14" id="KW-0067">ATP-binding</keyword>
<keyword evidence="6 14" id="KW-0547">Nucleotide-binding</keyword>
<feature type="binding site" evidence="14">
    <location>
        <position position="231"/>
    </location>
    <ligand>
        <name>substrate</name>
    </ligand>
</feature>
<dbReference type="HAMAP" id="MF_01987">
    <property type="entry name" value="Ribokinase"/>
    <property type="match status" value="1"/>
</dbReference>
<evidence type="ECO:0000256" key="12">
    <source>
        <dbReference type="ARBA" id="ARBA00023163"/>
    </source>
</evidence>
<dbReference type="GO" id="GO:0003700">
    <property type="term" value="F:DNA-binding transcription factor activity"/>
    <property type="evidence" value="ECO:0007669"/>
    <property type="project" value="InterPro"/>
</dbReference>
<feature type="binding site" evidence="14">
    <location>
        <begin position="342"/>
        <end position="343"/>
    </location>
    <ligand>
        <name>ATP</name>
        <dbReference type="ChEBI" id="CHEBI:30616"/>
    </ligand>
</feature>
<comment type="pathway">
    <text evidence="14">Carbohydrate metabolism; D-ribose degradation; D-ribose 5-phosphate from beta-D-ribopyranose: step 2/2.</text>
</comment>
<comment type="subunit">
    <text evidence="14">Homodimer.</text>
</comment>
<feature type="binding site" evidence="14">
    <location>
        <begin position="129"/>
        <end position="133"/>
    </location>
    <ligand>
        <name>substrate</name>
    </ligand>
</feature>
<dbReference type="PRINTS" id="PR00037">
    <property type="entry name" value="HTHLACR"/>
</dbReference>
<dbReference type="SUPFAM" id="SSF53613">
    <property type="entry name" value="Ribokinase-like"/>
    <property type="match status" value="1"/>
</dbReference>
<sequence length="406" mass="44149">MKAERHKKIINLIKGNGAVKVSVLAKELDVTKETIRSDLNTLAEKGIIKRCHGGAFIEFETLDKVAKKEIIQFLECNDQIDKNNLANKTAINKVCVLGSFNVDMISYLPRLPEAGESLLSNKFIFSPGGKGCNQALAASYADAQVHFITKIGTDQFSDYAVNFISSSRIKTSTIYQTENYQTGTASIFVSEESGENIISIYSGSNMDITSDEVKIQKDKIIDADIILLQLETNIEALKEIIAIGNENNIPIILNPAPYNKIVNELLPMIDVLTPNETEASLLSGIEVLDLESAKNAAVSIYQQGVNKVVITLGSKGSLAYDGYKYIYSPAYPAVVKNTAGAGDAFNGALAASLAKGKQFSYALRYASAFSSLAVETSNASEMPEDINVMHRINQTTYSQIVTQSPE</sequence>
<keyword evidence="13 14" id="KW-0119">Carbohydrate metabolism</keyword>
<comment type="catalytic activity">
    <reaction evidence="14">
        <text>D-ribose + ATP = D-ribose 5-phosphate + ADP + H(+)</text>
        <dbReference type="Rhea" id="RHEA:13697"/>
        <dbReference type="ChEBI" id="CHEBI:15378"/>
        <dbReference type="ChEBI" id="CHEBI:30616"/>
        <dbReference type="ChEBI" id="CHEBI:47013"/>
        <dbReference type="ChEBI" id="CHEBI:78346"/>
        <dbReference type="ChEBI" id="CHEBI:456216"/>
        <dbReference type="EC" id="2.7.1.15"/>
    </reaction>
</comment>
<dbReference type="GO" id="GO:0005829">
    <property type="term" value="C:cytosol"/>
    <property type="evidence" value="ECO:0007669"/>
    <property type="project" value="TreeGrafter"/>
</dbReference>
<keyword evidence="14" id="KW-0963">Cytoplasm</keyword>
<dbReference type="FunFam" id="3.40.1190.20:FF:000019">
    <property type="entry name" value="Ribokinase"/>
    <property type="match status" value="1"/>
</dbReference>
<evidence type="ECO:0000259" key="15">
    <source>
        <dbReference type="PROSITE" id="PS51000"/>
    </source>
</evidence>
<dbReference type="Gene3D" id="3.40.1190.20">
    <property type="match status" value="1"/>
</dbReference>
<proteinExistence type="inferred from homology"/>
<comment type="similarity">
    <text evidence="14">Belongs to the carbohydrate kinase PfkB family. Ribokinase subfamily.</text>
</comment>
<feature type="binding site" evidence="14">
    <location>
        <position position="275"/>
    </location>
    <ligand>
        <name>ATP</name>
        <dbReference type="ChEBI" id="CHEBI:30616"/>
    </ligand>
</feature>
<dbReference type="GO" id="GO:0004747">
    <property type="term" value="F:ribokinase activity"/>
    <property type="evidence" value="ECO:0007669"/>
    <property type="project" value="UniProtKB-UniRule"/>
</dbReference>
<comment type="caution">
    <text evidence="14">Lacks conserved residue(s) required for the propagation of feature annotation.</text>
</comment>
<evidence type="ECO:0000256" key="9">
    <source>
        <dbReference type="ARBA" id="ARBA00022842"/>
    </source>
</evidence>
<dbReference type="InterPro" id="IPR002173">
    <property type="entry name" value="Carboh/pur_kinase_PfkB_CS"/>
</dbReference>
<comment type="function">
    <text evidence="14">Catalyzes the phosphorylation of ribose at O-5 in a reaction requiring ATP and magnesium. The resulting D-ribose-5-phosphate can then be used either for sythesis of nucleotides, histidine, and tryptophan, or as a component of the pentose phosphate pathway.</text>
</comment>
<keyword evidence="10 14" id="KW-0630">Potassium</keyword>
<evidence type="ECO:0000256" key="13">
    <source>
        <dbReference type="ARBA" id="ARBA00023277"/>
    </source>
</evidence>
<feature type="binding site" evidence="14">
    <location>
        <begin position="311"/>
        <end position="316"/>
    </location>
    <ligand>
        <name>ATP</name>
        <dbReference type="ChEBI" id="CHEBI:30616"/>
    </ligand>
</feature>
<comment type="similarity">
    <text evidence="1">Belongs to the carbohydrate kinase pfkB family.</text>
</comment>
<dbReference type="PROSITE" id="PS51000">
    <property type="entry name" value="HTH_DEOR_2"/>
    <property type="match status" value="1"/>
</dbReference>
<dbReference type="InterPro" id="IPR036390">
    <property type="entry name" value="WH_DNA-bd_sf"/>
</dbReference>
<dbReference type="GO" id="GO:0046872">
    <property type="term" value="F:metal ion binding"/>
    <property type="evidence" value="ECO:0007669"/>
    <property type="project" value="UniProtKB-KW"/>
</dbReference>
<dbReference type="Pfam" id="PF00294">
    <property type="entry name" value="PfkB"/>
    <property type="match status" value="1"/>
</dbReference>
<dbReference type="SUPFAM" id="SSF46785">
    <property type="entry name" value="Winged helix' DNA-binding domain"/>
    <property type="match status" value="1"/>
</dbReference>
<evidence type="ECO:0000256" key="7">
    <source>
        <dbReference type="ARBA" id="ARBA00022777"/>
    </source>
</evidence>
<dbReference type="Pfam" id="PF08220">
    <property type="entry name" value="HTH_DeoR"/>
    <property type="match status" value="1"/>
</dbReference>
<keyword evidence="12" id="KW-0804">Transcription</keyword>
<comment type="activity regulation">
    <text evidence="14">Activated by a monovalent cation that binds near, but not in, the active site. The most likely occupant of the site in vivo is potassium. Ion binding induces a conformational change that may alter substrate affinity.</text>
</comment>
<evidence type="ECO:0000256" key="6">
    <source>
        <dbReference type="ARBA" id="ARBA00022741"/>
    </source>
</evidence>
<dbReference type="RefSeq" id="WP_072064128.1">
    <property type="nucleotide sequence ID" value="NZ_CVRY01000004.1"/>
</dbReference>
<keyword evidence="7 14" id="KW-0418">Kinase</keyword>
<evidence type="ECO:0000256" key="8">
    <source>
        <dbReference type="ARBA" id="ARBA00022840"/>
    </source>
</evidence>
<evidence type="ECO:0000256" key="11">
    <source>
        <dbReference type="ARBA" id="ARBA00023015"/>
    </source>
</evidence>
<dbReference type="InterPro" id="IPR001034">
    <property type="entry name" value="DeoR_HTH"/>
</dbReference>
<evidence type="ECO:0000256" key="1">
    <source>
        <dbReference type="ARBA" id="ARBA00005380"/>
    </source>
</evidence>
<dbReference type="PROSITE" id="PS00584">
    <property type="entry name" value="PFKB_KINASES_2"/>
    <property type="match status" value="1"/>
</dbReference>
<feature type="binding site" evidence="14">
    <location>
        <position position="337"/>
    </location>
    <ligand>
        <name>K(+)</name>
        <dbReference type="ChEBI" id="CHEBI:29103"/>
    </ligand>
</feature>
<name>A0A0G4QAW1_9GAMM</name>